<evidence type="ECO:0000256" key="7">
    <source>
        <dbReference type="ARBA" id="ARBA00022679"/>
    </source>
</evidence>
<dbReference type="Pfam" id="PF04138">
    <property type="entry name" value="GtrA_DPMS_TM"/>
    <property type="match status" value="1"/>
</dbReference>
<gene>
    <name evidence="17" type="ORF">ACFPJ4_11525</name>
</gene>
<dbReference type="InterPro" id="IPR035518">
    <property type="entry name" value="DPG_synthase"/>
</dbReference>
<keyword evidence="11 14" id="KW-1133">Transmembrane helix</keyword>
<evidence type="ECO:0000256" key="13">
    <source>
        <dbReference type="ARBA" id="ARBA00045097"/>
    </source>
</evidence>
<evidence type="ECO:0000256" key="2">
    <source>
        <dbReference type="ARBA" id="ARBA00004389"/>
    </source>
</evidence>
<name>A0ABW0NSE8_9MICO</name>
<comment type="caution">
    <text evidence="17">The sequence shown here is derived from an EMBL/GenBank/DDBJ whole genome shotgun (WGS) entry which is preliminary data.</text>
</comment>
<evidence type="ECO:0000256" key="9">
    <source>
        <dbReference type="ARBA" id="ARBA00022824"/>
    </source>
</evidence>
<evidence type="ECO:0000259" key="15">
    <source>
        <dbReference type="Pfam" id="PF00535"/>
    </source>
</evidence>
<evidence type="ECO:0000256" key="11">
    <source>
        <dbReference type="ARBA" id="ARBA00022989"/>
    </source>
</evidence>
<feature type="transmembrane region" description="Helical" evidence="14">
    <location>
        <begin position="296"/>
        <end position="314"/>
    </location>
</feature>
<feature type="transmembrane region" description="Helical" evidence="14">
    <location>
        <begin position="362"/>
        <end position="383"/>
    </location>
</feature>
<keyword evidence="8 14" id="KW-0812">Transmembrane</keyword>
<feature type="transmembrane region" description="Helical" evidence="14">
    <location>
        <begin position="335"/>
        <end position="356"/>
    </location>
</feature>
<dbReference type="EC" id="2.4.1.117" evidence="5"/>
<dbReference type="GO" id="GO:0016757">
    <property type="term" value="F:glycosyltransferase activity"/>
    <property type="evidence" value="ECO:0007669"/>
    <property type="project" value="UniProtKB-KW"/>
</dbReference>
<comment type="catalytic activity">
    <reaction evidence="13">
        <text>a di-trans,poly-cis-dolichyl phosphate + UDP-alpha-D-glucose = a di-trans,poly-cis-dolichyl beta-D-glucosyl phosphate + UDP</text>
        <dbReference type="Rhea" id="RHEA:15401"/>
        <dbReference type="Rhea" id="RHEA-COMP:19498"/>
        <dbReference type="Rhea" id="RHEA-COMP:19502"/>
        <dbReference type="ChEBI" id="CHEBI:57525"/>
        <dbReference type="ChEBI" id="CHEBI:57683"/>
        <dbReference type="ChEBI" id="CHEBI:58223"/>
        <dbReference type="ChEBI" id="CHEBI:58885"/>
        <dbReference type="EC" id="2.4.1.117"/>
    </reaction>
    <physiologicalReaction direction="left-to-right" evidence="13">
        <dbReference type="Rhea" id="RHEA:15402"/>
    </physiologicalReaction>
</comment>
<dbReference type="PANTHER" id="PTHR10859:SF91">
    <property type="entry name" value="DOLICHYL-PHOSPHATE BETA-GLUCOSYLTRANSFERASE"/>
    <property type="match status" value="1"/>
</dbReference>
<dbReference type="Pfam" id="PF00535">
    <property type="entry name" value="Glycos_transf_2"/>
    <property type="match status" value="1"/>
</dbReference>
<evidence type="ECO:0000256" key="4">
    <source>
        <dbReference type="ARBA" id="ARBA00006739"/>
    </source>
</evidence>
<feature type="domain" description="Glycosyltransferase 2-like" evidence="15">
    <location>
        <begin position="11"/>
        <end position="175"/>
    </location>
</feature>
<dbReference type="PANTHER" id="PTHR10859">
    <property type="entry name" value="GLYCOSYL TRANSFERASE"/>
    <property type="match status" value="1"/>
</dbReference>
<evidence type="ECO:0000256" key="6">
    <source>
        <dbReference type="ARBA" id="ARBA00022676"/>
    </source>
</evidence>
<dbReference type="CDD" id="cd04188">
    <property type="entry name" value="DPG_synthase"/>
    <property type="match status" value="1"/>
</dbReference>
<keyword evidence="18" id="KW-1185">Reference proteome</keyword>
<accession>A0ABW0NSE8</accession>
<dbReference type="Gene3D" id="3.90.550.10">
    <property type="entry name" value="Spore Coat Polysaccharide Biosynthesis Protein SpsA, Chain A"/>
    <property type="match status" value="1"/>
</dbReference>
<comment type="pathway">
    <text evidence="3">Protein modification; protein glycosylation.</text>
</comment>
<comment type="subcellular location">
    <subcellularLocation>
        <location evidence="2">Endoplasmic reticulum membrane</location>
        <topology evidence="2">Single-pass membrane protein</topology>
    </subcellularLocation>
    <subcellularLocation>
        <location evidence="1">Membrane</location>
        <topology evidence="1">Multi-pass membrane protein</topology>
    </subcellularLocation>
</comment>
<dbReference type="InterPro" id="IPR001173">
    <property type="entry name" value="Glyco_trans_2-like"/>
</dbReference>
<sequence>MTDSERLRLEVVVPVYNEQATLERSIRTLYDALGGLFDEPWQITIADNASTDATSQIADRLSLELPNVAAIHLLQKGRGRALKRAWLDSDADVVAYLDEDLSTDLRALPPLVAPLLSGHSDLAIGTRLSPGSRVVRGPRREFISRSYNLLLRRYLGVTFTDAQCGFKAMRQDVAKLVLPHVRDDGWFFDTELLVIAERAGLRIHEVPVDWIDDSDSSVDIADTAIEDLKGMVRVGHSIATGRIPLERIYAELGRHPLAEPRVPSFFGQVVRFGLVGVASTIAFALLYLLFDLAMPGQPANFFALLVTAVANTAVNRRFTFGVRGRRGVVRHQFQGLIVFGIAWAMTSGSLALLHAVRPDASALASLLVLTAANLLATLVRFVLLRVWVFRRQRQPADAGDVSIPFPHDREPLTTREALIARLGEGSQKASA</sequence>
<evidence type="ECO:0000313" key="18">
    <source>
        <dbReference type="Proteomes" id="UP001596039"/>
    </source>
</evidence>
<keyword evidence="10" id="KW-0735">Signal-anchor</keyword>
<keyword evidence="7 17" id="KW-0808">Transferase</keyword>
<evidence type="ECO:0000256" key="10">
    <source>
        <dbReference type="ARBA" id="ARBA00022968"/>
    </source>
</evidence>
<dbReference type="SUPFAM" id="SSF53448">
    <property type="entry name" value="Nucleotide-diphospho-sugar transferases"/>
    <property type="match status" value="1"/>
</dbReference>
<keyword evidence="12 14" id="KW-0472">Membrane</keyword>
<evidence type="ECO:0000256" key="14">
    <source>
        <dbReference type="SAM" id="Phobius"/>
    </source>
</evidence>
<dbReference type="EMBL" id="JBHSMG010000002">
    <property type="protein sequence ID" value="MFC5502871.1"/>
    <property type="molecule type" value="Genomic_DNA"/>
</dbReference>
<evidence type="ECO:0000256" key="1">
    <source>
        <dbReference type="ARBA" id="ARBA00004141"/>
    </source>
</evidence>
<keyword evidence="6 17" id="KW-0328">Glycosyltransferase</keyword>
<evidence type="ECO:0000259" key="16">
    <source>
        <dbReference type="Pfam" id="PF04138"/>
    </source>
</evidence>
<feature type="transmembrane region" description="Helical" evidence="14">
    <location>
        <begin position="269"/>
        <end position="290"/>
    </location>
</feature>
<keyword evidence="9" id="KW-0256">Endoplasmic reticulum</keyword>
<evidence type="ECO:0000313" key="17">
    <source>
        <dbReference type="EMBL" id="MFC5502871.1"/>
    </source>
</evidence>
<evidence type="ECO:0000256" key="3">
    <source>
        <dbReference type="ARBA" id="ARBA00004922"/>
    </source>
</evidence>
<evidence type="ECO:0000256" key="8">
    <source>
        <dbReference type="ARBA" id="ARBA00022692"/>
    </source>
</evidence>
<evidence type="ECO:0000256" key="12">
    <source>
        <dbReference type="ARBA" id="ARBA00023136"/>
    </source>
</evidence>
<dbReference type="Proteomes" id="UP001596039">
    <property type="component" value="Unassembled WGS sequence"/>
</dbReference>
<reference evidence="18" key="1">
    <citation type="journal article" date="2019" name="Int. J. Syst. Evol. Microbiol.">
        <title>The Global Catalogue of Microorganisms (GCM) 10K type strain sequencing project: providing services to taxonomists for standard genome sequencing and annotation.</title>
        <authorList>
            <consortium name="The Broad Institute Genomics Platform"/>
            <consortium name="The Broad Institute Genome Sequencing Center for Infectious Disease"/>
            <person name="Wu L."/>
            <person name="Ma J."/>
        </authorList>
    </citation>
    <scope>NUCLEOTIDE SEQUENCE [LARGE SCALE GENOMIC DNA]</scope>
    <source>
        <strain evidence="18">CGMCC 4.6997</strain>
    </source>
</reference>
<dbReference type="InterPro" id="IPR029044">
    <property type="entry name" value="Nucleotide-diphossugar_trans"/>
</dbReference>
<evidence type="ECO:0000256" key="5">
    <source>
        <dbReference type="ARBA" id="ARBA00012583"/>
    </source>
</evidence>
<comment type="similarity">
    <text evidence="4">Belongs to the glycosyltransferase 2 family.</text>
</comment>
<dbReference type="InterPro" id="IPR007267">
    <property type="entry name" value="GtrA_DPMS_TM"/>
</dbReference>
<dbReference type="RefSeq" id="WP_386740570.1">
    <property type="nucleotide sequence ID" value="NZ_JBHSMG010000002.1"/>
</dbReference>
<feature type="domain" description="GtrA/DPMS transmembrane" evidence="16">
    <location>
        <begin position="271"/>
        <end position="389"/>
    </location>
</feature>
<proteinExistence type="inferred from homology"/>
<protein>
    <recommendedName>
        <fullName evidence="5">dolichyl-phosphate beta-glucosyltransferase</fullName>
        <ecNumber evidence="5">2.4.1.117</ecNumber>
    </recommendedName>
</protein>
<organism evidence="17 18">
    <name type="scientific">Lysinimonas soli</name>
    <dbReference type="NCBI Taxonomy" id="1074233"/>
    <lineage>
        <taxon>Bacteria</taxon>
        <taxon>Bacillati</taxon>
        <taxon>Actinomycetota</taxon>
        <taxon>Actinomycetes</taxon>
        <taxon>Micrococcales</taxon>
        <taxon>Microbacteriaceae</taxon>
        <taxon>Lysinimonas</taxon>
    </lineage>
</organism>